<keyword evidence="11 12" id="KW-0472">Membrane</keyword>
<dbReference type="SMART" id="SM00304">
    <property type="entry name" value="HAMP"/>
    <property type="match status" value="1"/>
</dbReference>
<comment type="subcellular location">
    <subcellularLocation>
        <location evidence="1">Cell membrane</location>
        <topology evidence="1">Multi-pass membrane protein</topology>
    </subcellularLocation>
</comment>
<dbReference type="SUPFAM" id="SSF158472">
    <property type="entry name" value="HAMP domain-like"/>
    <property type="match status" value="1"/>
</dbReference>
<dbReference type="Proteomes" id="UP000650466">
    <property type="component" value="Unassembled WGS sequence"/>
</dbReference>
<keyword evidence="9 12" id="KW-1133">Transmembrane helix</keyword>
<dbReference type="PANTHER" id="PTHR34220:SF11">
    <property type="entry name" value="SENSOR PROTEIN KINASE HPTS"/>
    <property type="match status" value="1"/>
</dbReference>
<dbReference type="Pfam" id="PF06580">
    <property type="entry name" value="His_kinase"/>
    <property type="match status" value="1"/>
</dbReference>
<feature type="domain" description="HAMP" evidence="13">
    <location>
        <begin position="303"/>
        <end position="355"/>
    </location>
</feature>
<dbReference type="GO" id="GO:0005524">
    <property type="term" value="F:ATP binding"/>
    <property type="evidence" value="ECO:0007669"/>
    <property type="project" value="UniProtKB-KW"/>
</dbReference>
<keyword evidence="6" id="KW-0547">Nucleotide-binding</keyword>
<dbReference type="InterPro" id="IPR036890">
    <property type="entry name" value="HATPase_C_sf"/>
</dbReference>
<dbReference type="Gene3D" id="6.10.340.10">
    <property type="match status" value="1"/>
</dbReference>
<name>A0A926KSZ8_9BACL</name>
<evidence type="ECO:0000256" key="5">
    <source>
        <dbReference type="ARBA" id="ARBA00022692"/>
    </source>
</evidence>
<dbReference type="InterPro" id="IPR010559">
    <property type="entry name" value="Sig_transdc_His_kin_internal"/>
</dbReference>
<keyword evidence="8" id="KW-0067">ATP-binding</keyword>
<evidence type="ECO:0000256" key="7">
    <source>
        <dbReference type="ARBA" id="ARBA00022777"/>
    </source>
</evidence>
<organism evidence="14 15">
    <name type="scientific">Paenibacillus sedimenti</name>
    <dbReference type="NCBI Taxonomy" id="2770274"/>
    <lineage>
        <taxon>Bacteria</taxon>
        <taxon>Bacillati</taxon>
        <taxon>Bacillota</taxon>
        <taxon>Bacilli</taxon>
        <taxon>Bacillales</taxon>
        <taxon>Paenibacillaceae</taxon>
        <taxon>Paenibacillus</taxon>
    </lineage>
</organism>
<accession>A0A926KSZ8</accession>
<dbReference type="Gene3D" id="3.30.565.10">
    <property type="entry name" value="Histidine kinase-like ATPase, C-terminal domain"/>
    <property type="match status" value="1"/>
</dbReference>
<protein>
    <submittedName>
        <fullName evidence="14">Histidine kinase</fullName>
    </submittedName>
</protein>
<evidence type="ECO:0000313" key="14">
    <source>
        <dbReference type="EMBL" id="MBD0383597.1"/>
    </source>
</evidence>
<keyword evidence="2" id="KW-1003">Cell membrane</keyword>
<evidence type="ECO:0000256" key="3">
    <source>
        <dbReference type="ARBA" id="ARBA00022553"/>
    </source>
</evidence>
<evidence type="ECO:0000313" key="15">
    <source>
        <dbReference type="Proteomes" id="UP000650466"/>
    </source>
</evidence>
<dbReference type="InterPro" id="IPR003660">
    <property type="entry name" value="HAMP_dom"/>
</dbReference>
<evidence type="ECO:0000259" key="13">
    <source>
        <dbReference type="PROSITE" id="PS50885"/>
    </source>
</evidence>
<keyword evidence="10" id="KW-0902">Two-component regulatory system</keyword>
<evidence type="ECO:0000256" key="1">
    <source>
        <dbReference type="ARBA" id="ARBA00004651"/>
    </source>
</evidence>
<dbReference type="CDD" id="cd06225">
    <property type="entry name" value="HAMP"/>
    <property type="match status" value="1"/>
</dbReference>
<evidence type="ECO:0000256" key="9">
    <source>
        <dbReference type="ARBA" id="ARBA00022989"/>
    </source>
</evidence>
<evidence type="ECO:0000256" key="4">
    <source>
        <dbReference type="ARBA" id="ARBA00022679"/>
    </source>
</evidence>
<keyword evidence="3" id="KW-0597">Phosphoprotein</keyword>
<dbReference type="AlphaFoldDB" id="A0A926KSZ8"/>
<dbReference type="PROSITE" id="PS50885">
    <property type="entry name" value="HAMP"/>
    <property type="match status" value="1"/>
</dbReference>
<keyword evidence="4" id="KW-0808">Transferase</keyword>
<dbReference type="GO" id="GO:0000155">
    <property type="term" value="F:phosphorelay sensor kinase activity"/>
    <property type="evidence" value="ECO:0007669"/>
    <property type="project" value="InterPro"/>
</dbReference>
<sequence length="584" mass="67787">MRKSLRFKFVAGFMMIIIPLIVFLLFNNLYATNVVREQVSKTNSNLLAQHVKQIDQIFLETNTYLYDLWNNEVDINQLNDLIYGTDDYLLTKRRVVNRFQTDLNKFFLMDTIFLFNVQTQDATFVTKRDYYQQERLITETVPNEIASGKVIDTPIWQVIHFEDRTFLMKTMRLTNNLISGAVVNTDSLVESLRFLDMGATGGAVIISKNGTIASSTKLEESKLSAAVAAVPKLKNTYQIVSVPKEDTKYLLIGVSAEVADIKYTVMIPEGNMLKHLPFFQLAVYIIPLGGILILLFYVYFLRSVLLKPMNTLMRGMKRIMQGDLNIRLNENHSSEFSFLISTFNNMVTEISRLKIDVYEEKIRTQEAEFGLLQVQIRPHFYLNSLNIIYSLAAIKEYALIQKMTQHLAEYFRFIMQTKQGTVTLEAEIKHTQNYLEIQKLRFPNQLVYEIELPDRYRNYIVLPLTIQTFVENSIIHGFTDRREMFTVRIIVTADEQAPDEFLWIEVSDSGVGFPETLLKKLKEGTYENELLIEDHLGIQNVMKRQRIRYKGRAKLLFNNRIEKGAEIKLGIPLSYSVNEENYDV</sequence>
<dbReference type="SUPFAM" id="SSF55874">
    <property type="entry name" value="ATPase domain of HSP90 chaperone/DNA topoisomerase II/histidine kinase"/>
    <property type="match status" value="1"/>
</dbReference>
<dbReference type="PANTHER" id="PTHR34220">
    <property type="entry name" value="SENSOR HISTIDINE KINASE YPDA"/>
    <property type="match status" value="1"/>
</dbReference>
<dbReference type="Pfam" id="PF00672">
    <property type="entry name" value="HAMP"/>
    <property type="match status" value="1"/>
</dbReference>
<evidence type="ECO:0000256" key="12">
    <source>
        <dbReference type="SAM" id="Phobius"/>
    </source>
</evidence>
<keyword evidence="15" id="KW-1185">Reference proteome</keyword>
<keyword evidence="5 12" id="KW-0812">Transmembrane</keyword>
<comment type="caution">
    <text evidence="14">The sequence shown here is derived from an EMBL/GenBank/DDBJ whole genome shotgun (WGS) entry which is preliminary data.</text>
</comment>
<dbReference type="GO" id="GO:0005886">
    <property type="term" value="C:plasma membrane"/>
    <property type="evidence" value="ECO:0007669"/>
    <property type="project" value="UniProtKB-SubCell"/>
</dbReference>
<keyword evidence="7 14" id="KW-0418">Kinase</keyword>
<evidence type="ECO:0000256" key="8">
    <source>
        <dbReference type="ARBA" id="ARBA00022840"/>
    </source>
</evidence>
<gene>
    <name evidence="14" type="ORF">ICC18_26175</name>
</gene>
<dbReference type="EMBL" id="JACVVD010000011">
    <property type="protein sequence ID" value="MBD0383597.1"/>
    <property type="molecule type" value="Genomic_DNA"/>
</dbReference>
<evidence type="ECO:0000256" key="10">
    <source>
        <dbReference type="ARBA" id="ARBA00023012"/>
    </source>
</evidence>
<reference evidence="14" key="1">
    <citation type="submission" date="2020-09" db="EMBL/GenBank/DDBJ databases">
        <title>Draft Genome Sequence of Paenibacillus sp. WST5.</title>
        <authorList>
            <person name="Bao Z."/>
        </authorList>
    </citation>
    <scope>NUCLEOTIDE SEQUENCE</scope>
    <source>
        <strain evidence="14">WST5</strain>
    </source>
</reference>
<evidence type="ECO:0000256" key="2">
    <source>
        <dbReference type="ARBA" id="ARBA00022475"/>
    </source>
</evidence>
<proteinExistence type="predicted"/>
<feature type="transmembrane region" description="Helical" evidence="12">
    <location>
        <begin position="281"/>
        <end position="300"/>
    </location>
</feature>
<dbReference type="InterPro" id="IPR050640">
    <property type="entry name" value="Bact_2-comp_sensor_kinase"/>
</dbReference>
<dbReference type="RefSeq" id="WP_188177368.1">
    <property type="nucleotide sequence ID" value="NZ_JACVVD010000011.1"/>
</dbReference>
<evidence type="ECO:0000256" key="6">
    <source>
        <dbReference type="ARBA" id="ARBA00022741"/>
    </source>
</evidence>
<evidence type="ECO:0000256" key="11">
    <source>
        <dbReference type="ARBA" id="ARBA00023136"/>
    </source>
</evidence>